<organism evidence="5 6">
    <name type="scientific">Algivirga pacifica</name>
    <dbReference type="NCBI Taxonomy" id="1162670"/>
    <lineage>
        <taxon>Bacteria</taxon>
        <taxon>Pseudomonadati</taxon>
        <taxon>Bacteroidota</taxon>
        <taxon>Cytophagia</taxon>
        <taxon>Cytophagales</taxon>
        <taxon>Flammeovirgaceae</taxon>
        <taxon>Algivirga</taxon>
    </lineage>
</organism>
<dbReference type="SUPFAM" id="SSF51306">
    <property type="entry name" value="LexA/Signal peptidase"/>
    <property type="match status" value="1"/>
</dbReference>
<dbReference type="PANTHER" id="PTHR40661:SF1">
    <property type="entry name" value="HTH CRO_C1-TYPE DOMAIN-CONTAINING PROTEIN"/>
    <property type="match status" value="1"/>
</dbReference>
<dbReference type="InterPro" id="IPR036286">
    <property type="entry name" value="LexA/Signal_pep-like_sf"/>
</dbReference>
<sequence length="235" mass="26451">MSYIATNLKYIRTQRAKQTQEEFAKSFKITRSKYCSYEDGRVQRPAVNFLMAVAKTYDVSMDDFYKRDLSIAINNESSNEFTDVVGTDGASFTIAPVNAAAGYTPGVSQDTDQQAEETYRLPFLSSQKKYKGFKIYGDSMWPFDSGTVIVGEQIDKVYMRSGDFAVVVTRSDGPVFKRVLNNLHIDGTYTLQSTNPKYNDYQVLGDEVVEVWKFAAVISQQFPMGGVVDIRPSDN</sequence>
<evidence type="ECO:0000256" key="1">
    <source>
        <dbReference type="ARBA" id="ARBA00023015"/>
    </source>
</evidence>
<feature type="domain" description="HTH cro/C1-type" evidence="4">
    <location>
        <begin position="8"/>
        <end position="64"/>
    </location>
</feature>
<evidence type="ECO:0000313" key="6">
    <source>
        <dbReference type="Proteomes" id="UP001500298"/>
    </source>
</evidence>
<keyword evidence="6" id="KW-1185">Reference proteome</keyword>
<dbReference type="InterPro" id="IPR015927">
    <property type="entry name" value="Peptidase_S24_S26A/B/C"/>
</dbReference>
<dbReference type="InterPro" id="IPR001387">
    <property type="entry name" value="Cro/C1-type_HTH"/>
</dbReference>
<evidence type="ECO:0000256" key="2">
    <source>
        <dbReference type="ARBA" id="ARBA00023125"/>
    </source>
</evidence>
<dbReference type="PANTHER" id="PTHR40661">
    <property type="match status" value="1"/>
</dbReference>
<name>A0ABP9DBR7_9BACT</name>
<dbReference type="CDD" id="cd00093">
    <property type="entry name" value="HTH_XRE"/>
    <property type="match status" value="1"/>
</dbReference>
<dbReference type="SUPFAM" id="SSF47413">
    <property type="entry name" value="lambda repressor-like DNA-binding domains"/>
    <property type="match status" value="1"/>
</dbReference>
<evidence type="ECO:0000256" key="3">
    <source>
        <dbReference type="ARBA" id="ARBA00023163"/>
    </source>
</evidence>
<dbReference type="Gene3D" id="2.10.109.10">
    <property type="entry name" value="Umud Fragment, subunit A"/>
    <property type="match status" value="1"/>
</dbReference>
<dbReference type="Pfam" id="PF00717">
    <property type="entry name" value="Peptidase_S24"/>
    <property type="match status" value="1"/>
</dbReference>
<protein>
    <recommendedName>
        <fullName evidence="4">HTH cro/C1-type domain-containing protein</fullName>
    </recommendedName>
</protein>
<dbReference type="RefSeq" id="WP_345372245.1">
    <property type="nucleotide sequence ID" value="NZ_BAABJX010000036.1"/>
</dbReference>
<dbReference type="Gene3D" id="1.10.260.40">
    <property type="entry name" value="lambda repressor-like DNA-binding domains"/>
    <property type="match status" value="1"/>
</dbReference>
<dbReference type="PROSITE" id="PS50943">
    <property type="entry name" value="HTH_CROC1"/>
    <property type="match status" value="1"/>
</dbReference>
<dbReference type="EMBL" id="BAABJX010000036">
    <property type="protein sequence ID" value="GAA4838492.1"/>
    <property type="molecule type" value="Genomic_DNA"/>
</dbReference>
<dbReference type="Proteomes" id="UP001500298">
    <property type="component" value="Unassembled WGS sequence"/>
</dbReference>
<dbReference type="SMART" id="SM00530">
    <property type="entry name" value="HTH_XRE"/>
    <property type="match status" value="1"/>
</dbReference>
<proteinExistence type="predicted"/>
<accession>A0ABP9DBR7</accession>
<evidence type="ECO:0000313" key="5">
    <source>
        <dbReference type="EMBL" id="GAA4838492.1"/>
    </source>
</evidence>
<keyword evidence="1" id="KW-0805">Transcription regulation</keyword>
<comment type="caution">
    <text evidence="5">The sequence shown here is derived from an EMBL/GenBank/DDBJ whole genome shotgun (WGS) entry which is preliminary data.</text>
</comment>
<evidence type="ECO:0000259" key="4">
    <source>
        <dbReference type="PROSITE" id="PS50943"/>
    </source>
</evidence>
<gene>
    <name evidence="5" type="ORF">GCM10023331_24640</name>
</gene>
<dbReference type="CDD" id="cd06462">
    <property type="entry name" value="Peptidase_S24_S26"/>
    <property type="match status" value="1"/>
</dbReference>
<reference evidence="6" key="1">
    <citation type="journal article" date="2019" name="Int. J. Syst. Evol. Microbiol.">
        <title>The Global Catalogue of Microorganisms (GCM) 10K type strain sequencing project: providing services to taxonomists for standard genome sequencing and annotation.</title>
        <authorList>
            <consortium name="The Broad Institute Genomics Platform"/>
            <consortium name="The Broad Institute Genome Sequencing Center for Infectious Disease"/>
            <person name="Wu L."/>
            <person name="Ma J."/>
        </authorList>
    </citation>
    <scope>NUCLEOTIDE SEQUENCE [LARGE SCALE GENOMIC DNA]</scope>
    <source>
        <strain evidence="6">JCM 18326</strain>
    </source>
</reference>
<keyword evidence="3" id="KW-0804">Transcription</keyword>
<keyword evidence="2" id="KW-0238">DNA-binding</keyword>
<dbReference type="InterPro" id="IPR010982">
    <property type="entry name" value="Lambda_DNA-bd_dom_sf"/>
</dbReference>